<organism evidence="4 5">
    <name type="scientific">Caenimonas aquaedulcis</name>
    <dbReference type="NCBI Taxonomy" id="2793270"/>
    <lineage>
        <taxon>Bacteria</taxon>
        <taxon>Pseudomonadati</taxon>
        <taxon>Pseudomonadota</taxon>
        <taxon>Betaproteobacteria</taxon>
        <taxon>Burkholderiales</taxon>
        <taxon>Comamonadaceae</taxon>
        <taxon>Caenimonas</taxon>
    </lineage>
</organism>
<dbReference type="Pfam" id="PF11906">
    <property type="entry name" value="DUF3426"/>
    <property type="match status" value="1"/>
</dbReference>
<keyword evidence="2" id="KW-0472">Membrane</keyword>
<sequence>MSLITRCPACGTMFKVVPDQLRISEGWVRCGHCSEVFDAAANMQVEEAAPMEPTPPVPHALADLPESISGESIPPHEEEFGSSLTTEVGDSLASEPPDSTQLEAEARALAETPLDRPFSLMRADTSDAVEAPPPAEARPRPEPEPELHEIPFVRQARREEFWRSPGMRVLLALAALALAALLVAQVAIHDRDRIAAIEPALRPWLARLCEPLACRVGPPRQIDTLSIDSSSFNKLRGDAYRLNFTLKNQAPTEVAMPSLELTLTDGQDQPVVRRVLTPAEFTNRPPVLQAASEWSGSVALAVNTATLGERIAGYRLLAFYP</sequence>
<feature type="domain" description="Zinc finger/thioredoxin putative" evidence="3">
    <location>
        <begin position="3"/>
        <end position="39"/>
    </location>
</feature>
<dbReference type="RefSeq" id="WP_196987730.1">
    <property type="nucleotide sequence ID" value="NZ_JADWYS010000001.1"/>
</dbReference>
<comment type="caution">
    <text evidence="4">The sequence shown here is derived from an EMBL/GenBank/DDBJ whole genome shotgun (WGS) entry which is preliminary data.</text>
</comment>
<feature type="region of interest" description="Disordered" evidence="1">
    <location>
        <begin position="50"/>
        <end position="100"/>
    </location>
</feature>
<dbReference type="EMBL" id="JADWYS010000001">
    <property type="protein sequence ID" value="MBG9389962.1"/>
    <property type="molecule type" value="Genomic_DNA"/>
</dbReference>
<name>A0A931H7R7_9BURK</name>
<feature type="compositionally biased region" description="Basic and acidic residues" evidence="1">
    <location>
        <begin position="137"/>
        <end position="149"/>
    </location>
</feature>
<accession>A0A931H7R7</accession>
<dbReference type="Proteomes" id="UP000651050">
    <property type="component" value="Unassembled WGS sequence"/>
</dbReference>
<dbReference type="AlphaFoldDB" id="A0A931H7R7"/>
<feature type="region of interest" description="Disordered" evidence="1">
    <location>
        <begin position="123"/>
        <end position="149"/>
    </location>
</feature>
<protein>
    <submittedName>
        <fullName evidence="4">Zinc-ribbon domain-containing protein</fullName>
    </submittedName>
</protein>
<evidence type="ECO:0000313" key="4">
    <source>
        <dbReference type="EMBL" id="MBG9389962.1"/>
    </source>
</evidence>
<keyword evidence="5" id="KW-1185">Reference proteome</keyword>
<dbReference type="InterPro" id="IPR011723">
    <property type="entry name" value="Znf/thioredoxin_put"/>
</dbReference>
<feature type="transmembrane region" description="Helical" evidence="2">
    <location>
        <begin position="167"/>
        <end position="188"/>
    </location>
</feature>
<evidence type="ECO:0000259" key="3">
    <source>
        <dbReference type="Pfam" id="PF13719"/>
    </source>
</evidence>
<evidence type="ECO:0000256" key="1">
    <source>
        <dbReference type="SAM" id="MobiDB-lite"/>
    </source>
</evidence>
<proteinExistence type="predicted"/>
<dbReference type="Pfam" id="PF13719">
    <property type="entry name" value="Zn_ribbon_5"/>
    <property type="match status" value="1"/>
</dbReference>
<evidence type="ECO:0000313" key="5">
    <source>
        <dbReference type="Proteomes" id="UP000651050"/>
    </source>
</evidence>
<evidence type="ECO:0000256" key="2">
    <source>
        <dbReference type="SAM" id="Phobius"/>
    </source>
</evidence>
<keyword evidence="2" id="KW-0812">Transmembrane</keyword>
<dbReference type="InterPro" id="IPR021834">
    <property type="entry name" value="DUF3426"/>
</dbReference>
<gene>
    <name evidence="4" type="ORF">I5803_18165</name>
</gene>
<keyword evidence="2" id="KW-1133">Transmembrane helix</keyword>
<reference evidence="4" key="1">
    <citation type="submission" date="2020-11" db="EMBL/GenBank/DDBJ databases">
        <title>Bacterial whole genome sequence for Caenimonas sp. DR4.4.</title>
        <authorList>
            <person name="Le V."/>
            <person name="Ko S.-R."/>
            <person name="Ahn C.-Y."/>
            <person name="Oh H.-M."/>
        </authorList>
    </citation>
    <scope>NUCLEOTIDE SEQUENCE</scope>
    <source>
        <strain evidence="4">DR4.4</strain>
    </source>
</reference>
<dbReference type="NCBIfam" id="TIGR02098">
    <property type="entry name" value="MJ0042_CXXC"/>
    <property type="match status" value="1"/>
</dbReference>